<dbReference type="EMBL" id="KV878140">
    <property type="protein sequence ID" value="OJJ08536.1"/>
    <property type="molecule type" value="Genomic_DNA"/>
</dbReference>
<feature type="domain" description="Major facilitator superfamily (MFS) profile" evidence="6">
    <location>
        <begin position="1"/>
        <end position="445"/>
    </location>
</feature>
<organism evidence="7 8">
    <name type="scientific">Aspergillus versicolor CBS 583.65</name>
    <dbReference type="NCBI Taxonomy" id="1036611"/>
    <lineage>
        <taxon>Eukaryota</taxon>
        <taxon>Fungi</taxon>
        <taxon>Dikarya</taxon>
        <taxon>Ascomycota</taxon>
        <taxon>Pezizomycotina</taxon>
        <taxon>Eurotiomycetes</taxon>
        <taxon>Eurotiomycetidae</taxon>
        <taxon>Eurotiales</taxon>
        <taxon>Aspergillaceae</taxon>
        <taxon>Aspergillus</taxon>
        <taxon>Aspergillus subgen. Nidulantes</taxon>
    </lineage>
</organism>
<dbReference type="InterPro" id="IPR036259">
    <property type="entry name" value="MFS_trans_sf"/>
</dbReference>
<evidence type="ECO:0000256" key="3">
    <source>
        <dbReference type="ARBA" id="ARBA00022989"/>
    </source>
</evidence>
<keyword evidence="4 5" id="KW-0472">Membrane</keyword>
<dbReference type="VEuPathDB" id="FungiDB:ASPVEDRAFT_57598"/>
<evidence type="ECO:0000256" key="4">
    <source>
        <dbReference type="ARBA" id="ARBA00023136"/>
    </source>
</evidence>
<dbReference type="InterPro" id="IPR001958">
    <property type="entry name" value="Tet-R_TetA/multi-R_MdtG-like"/>
</dbReference>
<dbReference type="AlphaFoldDB" id="A0A1L9Q468"/>
<feature type="transmembrane region" description="Helical" evidence="5">
    <location>
        <begin position="149"/>
        <end position="169"/>
    </location>
</feature>
<sequence>MAIMAVALDATSLAVALPILAHSLSGTAIEAFWSGTSFLLCSTVFQPTFAAFSNILGRKPVMLLALAFFLAGTVVASCATNFTTLLVGRAFQGFGGGGIITTTEVILADLIPLRLRGLYFGIFNGVWSFGSVIGPILGAGFSEKATWRWIFYINFPFIAISAGIMLFLVKFQPLPVSLRKSFRDIDYVGTFLFIAGITSILIPITWAGVMYDWDTWRVLVPLILGLAGIAAFLCYERFLARNPPIPLSILTTRTAIVTYIGTAAHGFILWAGLYYLPLYFQAVKGYSPINSAIALFPVTFTVAPGAVITGLFITKTGRYRWTIWIGWAASTIGLGLCCLIKPETGKAEYVIFMLVSGFGLGVCFSSIVFAIQASVKPSEVSIAVSMFSFFRTLGQTIGVAIGGTIFQNRMRVNLRSYPELSPYAIQYSKDAASLMEVIHKMQEGEAKTHLIHAYADSLRVLWGTCCGLAGLAGILSIWTQEFTLDRPLDT</sequence>
<dbReference type="PANTHER" id="PTHR23501">
    <property type="entry name" value="MAJOR FACILITATOR SUPERFAMILY"/>
    <property type="match status" value="1"/>
</dbReference>
<dbReference type="InterPro" id="IPR020846">
    <property type="entry name" value="MFS_dom"/>
</dbReference>
<dbReference type="SUPFAM" id="SSF103473">
    <property type="entry name" value="MFS general substrate transporter"/>
    <property type="match status" value="1"/>
</dbReference>
<dbReference type="OrthoDB" id="2351791at2759"/>
<dbReference type="PRINTS" id="PR01035">
    <property type="entry name" value="TCRTETA"/>
</dbReference>
<evidence type="ECO:0000313" key="8">
    <source>
        <dbReference type="Proteomes" id="UP000184073"/>
    </source>
</evidence>
<comment type="subcellular location">
    <subcellularLocation>
        <location evidence="1">Membrane</location>
        <topology evidence="1">Multi-pass membrane protein</topology>
    </subcellularLocation>
</comment>
<dbReference type="PROSITE" id="PS50850">
    <property type="entry name" value="MFS"/>
    <property type="match status" value="1"/>
</dbReference>
<reference evidence="8" key="1">
    <citation type="journal article" date="2017" name="Genome Biol.">
        <title>Comparative genomics reveals high biological diversity and specific adaptations in the industrially and medically important fungal genus Aspergillus.</title>
        <authorList>
            <person name="de Vries R.P."/>
            <person name="Riley R."/>
            <person name="Wiebenga A."/>
            <person name="Aguilar-Osorio G."/>
            <person name="Amillis S."/>
            <person name="Uchima C.A."/>
            <person name="Anderluh G."/>
            <person name="Asadollahi M."/>
            <person name="Askin M."/>
            <person name="Barry K."/>
            <person name="Battaglia E."/>
            <person name="Bayram O."/>
            <person name="Benocci T."/>
            <person name="Braus-Stromeyer S.A."/>
            <person name="Caldana C."/>
            <person name="Canovas D."/>
            <person name="Cerqueira G.C."/>
            <person name="Chen F."/>
            <person name="Chen W."/>
            <person name="Choi C."/>
            <person name="Clum A."/>
            <person name="Dos Santos R.A."/>
            <person name="Damasio A.R."/>
            <person name="Diallinas G."/>
            <person name="Emri T."/>
            <person name="Fekete E."/>
            <person name="Flipphi M."/>
            <person name="Freyberg S."/>
            <person name="Gallo A."/>
            <person name="Gournas C."/>
            <person name="Habgood R."/>
            <person name="Hainaut M."/>
            <person name="Harispe M.L."/>
            <person name="Henrissat B."/>
            <person name="Hilden K.S."/>
            <person name="Hope R."/>
            <person name="Hossain A."/>
            <person name="Karabika E."/>
            <person name="Karaffa L."/>
            <person name="Karanyi Z."/>
            <person name="Krasevec N."/>
            <person name="Kuo A."/>
            <person name="Kusch H."/>
            <person name="LaButti K."/>
            <person name="Lagendijk E.L."/>
            <person name="Lapidus A."/>
            <person name="Levasseur A."/>
            <person name="Lindquist E."/>
            <person name="Lipzen A."/>
            <person name="Logrieco A.F."/>
            <person name="MacCabe A."/>
            <person name="Maekelae M.R."/>
            <person name="Malavazi I."/>
            <person name="Melin P."/>
            <person name="Meyer V."/>
            <person name="Mielnichuk N."/>
            <person name="Miskei M."/>
            <person name="Molnar A.P."/>
            <person name="Mule G."/>
            <person name="Ngan C.Y."/>
            <person name="Orejas M."/>
            <person name="Orosz E."/>
            <person name="Ouedraogo J.P."/>
            <person name="Overkamp K.M."/>
            <person name="Park H.-S."/>
            <person name="Perrone G."/>
            <person name="Piumi F."/>
            <person name="Punt P.J."/>
            <person name="Ram A.F."/>
            <person name="Ramon A."/>
            <person name="Rauscher S."/>
            <person name="Record E."/>
            <person name="Riano-Pachon D.M."/>
            <person name="Robert V."/>
            <person name="Roehrig J."/>
            <person name="Ruller R."/>
            <person name="Salamov A."/>
            <person name="Salih N.S."/>
            <person name="Samson R.A."/>
            <person name="Sandor E."/>
            <person name="Sanguinetti M."/>
            <person name="Schuetze T."/>
            <person name="Sepcic K."/>
            <person name="Shelest E."/>
            <person name="Sherlock G."/>
            <person name="Sophianopoulou V."/>
            <person name="Squina F.M."/>
            <person name="Sun H."/>
            <person name="Susca A."/>
            <person name="Todd R.B."/>
            <person name="Tsang A."/>
            <person name="Unkles S.E."/>
            <person name="van de Wiele N."/>
            <person name="van Rossen-Uffink D."/>
            <person name="Oliveira J.V."/>
            <person name="Vesth T.C."/>
            <person name="Visser J."/>
            <person name="Yu J.-H."/>
            <person name="Zhou M."/>
            <person name="Andersen M.R."/>
            <person name="Archer D.B."/>
            <person name="Baker S.E."/>
            <person name="Benoit I."/>
            <person name="Brakhage A.A."/>
            <person name="Braus G.H."/>
            <person name="Fischer R."/>
            <person name="Frisvad J.C."/>
            <person name="Goldman G.H."/>
            <person name="Houbraken J."/>
            <person name="Oakley B."/>
            <person name="Pocsi I."/>
            <person name="Scazzocchio C."/>
            <person name="Seiboth B."/>
            <person name="vanKuyk P.A."/>
            <person name="Wortman J."/>
            <person name="Dyer P.S."/>
            <person name="Grigoriev I.V."/>
        </authorList>
    </citation>
    <scope>NUCLEOTIDE SEQUENCE [LARGE SCALE GENOMIC DNA]</scope>
    <source>
        <strain evidence="8">CBS 583.65</strain>
    </source>
</reference>
<dbReference type="Gene3D" id="1.20.1250.20">
    <property type="entry name" value="MFS general substrate transporter like domains"/>
    <property type="match status" value="1"/>
</dbReference>
<feature type="transmembrane region" description="Helical" evidence="5">
    <location>
        <begin position="383"/>
        <end position="406"/>
    </location>
</feature>
<feature type="transmembrane region" description="Helical" evidence="5">
    <location>
        <begin position="93"/>
        <end position="111"/>
    </location>
</feature>
<feature type="transmembrane region" description="Helical" evidence="5">
    <location>
        <begin position="460"/>
        <end position="478"/>
    </location>
</feature>
<feature type="transmembrane region" description="Helical" evidence="5">
    <location>
        <begin position="64"/>
        <end position="87"/>
    </location>
</feature>
<evidence type="ECO:0000256" key="1">
    <source>
        <dbReference type="ARBA" id="ARBA00004141"/>
    </source>
</evidence>
<feature type="transmembrane region" description="Helical" evidence="5">
    <location>
        <begin position="256"/>
        <end position="280"/>
    </location>
</feature>
<dbReference type="Proteomes" id="UP000184073">
    <property type="component" value="Unassembled WGS sequence"/>
</dbReference>
<dbReference type="Gene3D" id="1.20.1720.10">
    <property type="entry name" value="Multidrug resistance protein D"/>
    <property type="match status" value="1"/>
</dbReference>
<feature type="transmembrane region" description="Helical" evidence="5">
    <location>
        <begin position="118"/>
        <end position="137"/>
    </location>
</feature>
<keyword evidence="2 5" id="KW-0812">Transmembrane</keyword>
<feature type="transmembrane region" description="Helical" evidence="5">
    <location>
        <begin position="190"/>
        <end position="209"/>
    </location>
</feature>
<gene>
    <name evidence="7" type="ORF">ASPVEDRAFT_57598</name>
</gene>
<keyword evidence="8" id="KW-1185">Reference proteome</keyword>
<proteinExistence type="predicted"/>
<dbReference type="GeneID" id="63730867"/>
<evidence type="ECO:0000256" key="2">
    <source>
        <dbReference type="ARBA" id="ARBA00022692"/>
    </source>
</evidence>
<feature type="transmembrane region" description="Helical" evidence="5">
    <location>
        <begin position="292"/>
        <end position="314"/>
    </location>
</feature>
<evidence type="ECO:0000256" key="5">
    <source>
        <dbReference type="SAM" id="Phobius"/>
    </source>
</evidence>
<dbReference type="RefSeq" id="XP_040674298.1">
    <property type="nucleotide sequence ID" value="XM_040815356.1"/>
</dbReference>
<evidence type="ECO:0000313" key="7">
    <source>
        <dbReference type="EMBL" id="OJJ08536.1"/>
    </source>
</evidence>
<dbReference type="PANTHER" id="PTHR23501:SF59">
    <property type="entry name" value="MAJOR FACILITATOR SUPERFAMILY (MFS) PROFILE DOMAIN-CONTAINING PROTEIN-RELATED"/>
    <property type="match status" value="1"/>
</dbReference>
<dbReference type="GO" id="GO:0005886">
    <property type="term" value="C:plasma membrane"/>
    <property type="evidence" value="ECO:0007669"/>
    <property type="project" value="TreeGrafter"/>
</dbReference>
<dbReference type="Pfam" id="PF07690">
    <property type="entry name" value="MFS_1"/>
    <property type="match status" value="1"/>
</dbReference>
<dbReference type="GO" id="GO:0022857">
    <property type="term" value="F:transmembrane transporter activity"/>
    <property type="evidence" value="ECO:0007669"/>
    <property type="project" value="InterPro"/>
</dbReference>
<dbReference type="InterPro" id="IPR011701">
    <property type="entry name" value="MFS"/>
</dbReference>
<feature type="transmembrane region" description="Helical" evidence="5">
    <location>
        <begin position="215"/>
        <end position="235"/>
    </location>
</feature>
<evidence type="ECO:0000259" key="6">
    <source>
        <dbReference type="PROSITE" id="PS50850"/>
    </source>
</evidence>
<accession>A0A1L9Q468</accession>
<feature type="transmembrane region" description="Helical" evidence="5">
    <location>
        <begin position="321"/>
        <end position="343"/>
    </location>
</feature>
<name>A0A1L9Q468_ASPVE</name>
<feature type="transmembrane region" description="Helical" evidence="5">
    <location>
        <begin position="349"/>
        <end position="371"/>
    </location>
</feature>
<keyword evidence="3 5" id="KW-1133">Transmembrane helix</keyword>
<protein>
    <recommendedName>
        <fullName evidence="6">Major facilitator superfamily (MFS) profile domain-containing protein</fullName>
    </recommendedName>
</protein>